<keyword evidence="8" id="KW-1185">Reference proteome</keyword>
<keyword evidence="5 6" id="KW-0472">Membrane</keyword>
<name>A0A0D2MDY0_9CHLO</name>
<dbReference type="OrthoDB" id="442680at2759"/>
<dbReference type="GeneID" id="25741877"/>
<dbReference type="EMBL" id="KK102003">
    <property type="protein sequence ID" value="KIY98961.1"/>
    <property type="molecule type" value="Genomic_DNA"/>
</dbReference>
<proteinExistence type="inferred from homology"/>
<dbReference type="AlphaFoldDB" id="A0A0D2MDY0"/>
<dbReference type="InterPro" id="IPR001727">
    <property type="entry name" value="GDT1-like"/>
</dbReference>
<evidence type="ECO:0000313" key="7">
    <source>
        <dbReference type="EMBL" id="KIY98961.1"/>
    </source>
</evidence>
<keyword evidence="3 6" id="KW-0812">Transmembrane</keyword>
<feature type="transmembrane region" description="Helical" evidence="6">
    <location>
        <begin position="174"/>
        <end position="193"/>
    </location>
</feature>
<dbReference type="PANTHER" id="PTHR12608">
    <property type="entry name" value="TRANSMEMBRANE PROTEIN HTP-1 RELATED"/>
    <property type="match status" value="1"/>
</dbReference>
<dbReference type="KEGG" id="mng:MNEG_9002"/>
<organism evidence="7 8">
    <name type="scientific">Monoraphidium neglectum</name>
    <dbReference type="NCBI Taxonomy" id="145388"/>
    <lineage>
        <taxon>Eukaryota</taxon>
        <taxon>Viridiplantae</taxon>
        <taxon>Chlorophyta</taxon>
        <taxon>core chlorophytes</taxon>
        <taxon>Chlorophyceae</taxon>
        <taxon>CS clade</taxon>
        <taxon>Sphaeropleales</taxon>
        <taxon>Selenastraceae</taxon>
        <taxon>Monoraphidium</taxon>
    </lineage>
</organism>
<feature type="transmembrane region" description="Helical" evidence="6">
    <location>
        <begin position="96"/>
        <end position="115"/>
    </location>
</feature>
<dbReference type="PANTHER" id="PTHR12608:SF1">
    <property type="entry name" value="TRANSMEMBRANE PROTEIN 165"/>
    <property type="match status" value="1"/>
</dbReference>
<accession>A0A0D2MDY0</accession>
<evidence type="ECO:0000256" key="3">
    <source>
        <dbReference type="ARBA" id="ARBA00022692"/>
    </source>
</evidence>
<dbReference type="Proteomes" id="UP000054498">
    <property type="component" value="Unassembled WGS sequence"/>
</dbReference>
<feature type="transmembrane region" description="Helical" evidence="6">
    <location>
        <begin position="213"/>
        <end position="234"/>
    </location>
</feature>
<reference evidence="7 8" key="1">
    <citation type="journal article" date="2013" name="BMC Genomics">
        <title>Reconstruction of the lipid metabolism for the microalga Monoraphidium neglectum from its genome sequence reveals characteristics suitable for biofuel production.</title>
        <authorList>
            <person name="Bogen C."/>
            <person name="Al-Dilaimi A."/>
            <person name="Albersmeier A."/>
            <person name="Wichmann J."/>
            <person name="Grundmann M."/>
            <person name="Rupp O."/>
            <person name="Lauersen K.J."/>
            <person name="Blifernez-Klassen O."/>
            <person name="Kalinowski J."/>
            <person name="Goesmann A."/>
            <person name="Mussgnug J.H."/>
            <person name="Kruse O."/>
        </authorList>
    </citation>
    <scope>NUCLEOTIDE SEQUENCE [LARGE SCALE GENOMIC DNA]</scope>
    <source>
        <strain evidence="7 8">SAG 48.87</strain>
    </source>
</reference>
<keyword evidence="4 6" id="KW-1133">Transmembrane helix</keyword>
<sequence length="249" mass="25802">MVRSGVSAGLMAAANAAAAGGAHRLAFDRRFVEALGKSIGVIGASEIGDKTFFIAAIMAMRHPRLTVFTGALAALAVMTVLAVALGWAAPALIPKVYTHYAATALFFFFGFKTLWDAYHHEEGESELEEVEKELAEGSGGSGDKLVSYTKDEGAERGFRPANPLQAGLGRAGRALSCLLSPIFLNAFVLTFLAEWGDRSQIATIGLAASSDVVGVTLGSIVGHAACTAAAVLGGRHLATHINEKTVGVG</sequence>
<dbReference type="GO" id="GO:0032468">
    <property type="term" value="P:Golgi calcium ion homeostasis"/>
    <property type="evidence" value="ECO:0007669"/>
    <property type="project" value="TreeGrafter"/>
</dbReference>
<feature type="transmembrane region" description="Helical" evidence="6">
    <location>
        <begin position="67"/>
        <end position="90"/>
    </location>
</feature>
<protein>
    <recommendedName>
        <fullName evidence="6">GDT1 family protein</fullName>
    </recommendedName>
</protein>
<dbReference type="RefSeq" id="XP_013897981.1">
    <property type="nucleotide sequence ID" value="XM_014042527.1"/>
</dbReference>
<dbReference type="GO" id="GO:0005384">
    <property type="term" value="F:manganese ion transmembrane transporter activity"/>
    <property type="evidence" value="ECO:0007669"/>
    <property type="project" value="TreeGrafter"/>
</dbReference>
<dbReference type="GO" id="GO:0015085">
    <property type="term" value="F:calcium ion transmembrane transporter activity"/>
    <property type="evidence" value="ECO:0007669"/>
    <property type="project" value="TreeGrafter"/>
</dbReference>
<comment type="caution">
    <text evidence="6">Lacks conserved residue(s) required for the propagation of feature annotation.</text>
</comment>
<dbReference type="InterPro" id="IPR049555">
    <property type="entry name" value="GDT1-like_CS"/>
</dbReference>
<evidence type="ECO:0000256" key="1">
    <source>
        <dbReference type="ARBA" id="ARBA00004141"/>
    </source>
</evidence>
<gene>
    <name evidence="7" type="ORF">MNEG_9002</name>
</gene>
<evidence type="ECO:0000313" key="8">
    <source>
        <dbReference type="Proteomes" id="UP000054498"/>
    </source>
</evidence>
<dbReference type="GO" id="GO:0005794">
    <property type="term" value="C:Golgi apparatus"/>
    <property type="evidence" value="ECO:0007669"/>
    <property type="project" value="TreeGrafter"/>
</dbReference>
<evidence type="ECO:0000256" key="5">
    <source>
        <dbReference type="ARBA" id="ARBA00023136"/>
    </source>
</evidence>
<comment type="similarity">
    <text evidence="2 6">Belongs to the GDT1 family.</text>
</comment>
<comment type="subcellular location">
    <subcellularLocation>
        <location evidence="1 6">Membrane</location>
        <topology evidence="1 6">Multi-pass membrane protein</topology>
    </subcellularLocation>
</comment>
<dbReference type="Pfam" id="PF01169">
    <property type="entry name" value="GDT1"/>
    <property type="match status" value="2"/>
</dbReference>
<evidence type="ECO:0000256" key="4">
    <source>
        <dbReference type="ARBA" id="ARBA00022989"/>
    </source>
</evidence>
<dbReference type="GO" id="GO:0016020">
    <property type="term" value="C:membrane"/>
    <property type="evidence" value="ECO:0007669"/>
    <property type="project" value="UniProtKB-SubCell"/>
</dbReference>
<dbReference type="GO" id="GO:0032472">
    <property type="term" value="P:Golgi calcium ion transport"/>
    <property type="evidence" value="ECO:0007669"/>
    <property type="project" value="TreeGrafter"/>
</dbReference>
<evidence type="ECO:0000256" key="6">
    <source>
        <dbReference type="RuleBase" id="RU365102"/>
    </source>
</evidence>
<evidence type="ECO:0000256" key="2">
    <source>
        <dbReference type="ARBA" id="ARBA00009190"/>
    </source>
</evidence>
<dbReference type="PROSITE" id="PS01214">
    <property type="entry name" value="UPF0016"/>
    <property type="match status" value="1"/>
</dbReference>